<sequence length="264" mass="30494">SYETQKVSLSLDQAWVGADYLAEVGYIRRKGFYQVNSSAGYKFFPNSKKIANHGPAIEIDMFYNPGFSLTDREIEFSYSLEWLSRSKLSIQLEEGYIKLQQPFDPTNTGGDSLTAGSEFYWEEIALIYNSDIRKSFNYVVSTRYGGFFNGTRLSLVGELNYRIQPYGSLALMASYHKISLPEPYNSAELVLIGPRLDITFSDKLFLTTFAQYNNQIDNFNVNIRFQWRFAPVSDFYIVYTENTYPGDFKTKNRGLVAKFSYWFN</sequence>
<reference evidence="1" key="1">
    <citation type="journal article" date="2014" name="Front. Microbiol.">
        <title>High frequency of phylogenetically diverse reductive dehalogenase-homologous genes in deep subseafloor sedimentary metagenomes.</title>
        <authorList>
            <person name="Kawai M."/>
            <person name="Futagami T."/>
            <person name="Toyoda A."/>
            <person name="Takaki Y."/>
            <person name="Nishi S."/>
            <person name="Hori S."/>
            <person name="Arai W."/>
            <person name="Tsubouchi T."/>
            <person name="Morono Y."/>
            <person name="Uchiyama I."/>
            <person name="Ito T."/>
            <person name="Fujiyama A."/>
            <person name="Inagaki F."/>
            <person name="Takami H."/>
        </authorList>
    </citation>
    <scope>NUCLEOTIDE SEQUENCE</scope>
    <source>
        <strain evidence="1">Expedition CK06-06</strain>
    </source>
</reference>
<protein>
    <recommendedName>
        <fullName evidence="2">Hydrolase</fullName>
    </recommendedName>
</protein>
<accession>X1IFG5</accession>
<dbReference type="EMBL" id="BARU01025304">
    <property type="protein sequence ID" value="GAH64864.1"/>
    <property type="molecule type" value="Genomic_DNA"/>
</dbReference>
<evidence type="ECO:0008006" key="2">
    <source>
        <dbReference type="Google" id="ProtNLM"/>
    </source>
</evidence>
<evidence type="ECO:0000313" key="1">
    <source>
        <dbReference type="EMBL" id="GAH64864.1"/>
    </source>
</evidence>
<organism evidence="1">
    <name type="scientific">marine sediment metagenome</name>
    <dbReference type="NCBI Taxonomy" id="412755"/>
    <lineage>
        <taxon>unclassified sequences</taxon>
        <taxon>metagenomes</taxon>
        <taxon>ecological metagenomes</taxon>
    </lineage>
</organism>
<name>X1IFG5_9ZZZZ</name>
<dbReference type="AlphaFoldDB" id="X1IFG5"/>
<comment type="caution">
    <text evidence="1">The sequence shown here is derived from an EMBL/GenBank/DDBJ whole genome shotgun (WGS) entry which is preliminary data.</text>
</comment>
<gene>
    <name evidence="1" type="ORF">S03H2_40786</name>
</gene>
<feature type="non-terminal residue" evidence="1">
    <location>
        <position position="1"/>
    </location>
</feature>
<proteinExistence type="predicted"/>